<keyword evidence="3" id="KW-1185">Reference proteome</keyword>
<feature type="transmembrane region" description="Helical" evidence="1">
    <location>
        <begin position="391"/>
        <end position="410"/>
    </location>
</feature>
<feature type="transmembrane region" description="Helical" evidence="1">
    <location>
        <begin position="190"/>
        <end position="215"/>
    </location>
</feature>
<evidence type="ECO:0000256" key="1">
    <source>
        <dbReference type="SAM" id="Phobius"/>
    </source>
</evidence>
<accession>F8B5M2</accession>
<dbReference type="Proteomes" id="UP000001549">
    <property type="component" value="Chromosome"/>
</dbReference>
<dbReference type="EMBL" id="CP002801">
    <property type="protein sequence ID" value="AEH09197.1"/>
    <property type="molecule type" value="Genomic_DNA"/>
</dbReference>
<feature type="transmembrane region" description="Helical" evidence="1">
    <location>
        <begin position="269"/>
        <end position="287"/>
    </location>
</feature>
<keyword evidence="1" id="KW-0472">Membrane</keyword>
<protein>
    <recommendedName>
        <fullName evidence="4">Glycosyltransferase RgtA/B/C/D-like domain-containing protein</fullName>
    </recommendedName>
</protein>
<name>F8B5M2_9ACTN</name>
<proteinExistence type="predicted"/>
<feature type="transmembrane region" description="Helical" evidence="1">
    <location>
        <begin position="360"/>
        <end position="379"/>
    </location>
</feature>
<dbReference type="HOGENOM" id="CLU_547202_0_0_11"/>
<organism evidence="2 3">
    <name type="scientific">Candidatus Protofrankia datiscae</name>
    <dbReference type="NCBI Taxonomy" id="2716812"/>
    <lineage>
        <taxon>Bacteria</taxon>
        <taxon>Bacillati</taxon>
        <taxon>Actinomycetota</taxon>
        <taxon>Actinomycetes</taxon>
        <taxon>Frankiales</taxon>
        <taxon>Frankiaceae</taxon>
        <taxon>Protofrankia</taxon>
    </lineage>
</organism>
<feature type="transmembrane region" description="Helical" evidence="1">
    <location>
        <begin position="307"/>
        <end position="328"/>
    </location>
</feature>
<sequence length="474" mass="48289">MRDRPSPGTDSAQPAEIALWIAAIAGCLGLAALARAAAGQGWDPLPAAFGGLPFTADRRPDVSPASLLAPAVAAVIVLAAWRGVHTRLRWIPLLVAGYVAALGWAVALAAGNAHLEALTAGNARSGPADVLAVGASTASDGHLPDLGAADADLAALLRTFTEHTGADSYGARARPPGPTLLVWALAQLGITAPAALGAVLTALGAVTVPLVAIAVRSLCHEAAARRLLPVLVLAPWALWTAASVDAVTAAVGAAFVTLGVVGSEPGRRLWWAVACGLFFGVATLFDYAMPWLGATVVATYFVRRRPLLNVITGGCFLVPLSLLSLWGFSWPDGLAAAREGAAHTAARAGLAGAATLPESLTQLPVGLAVVLVACGPLIIRAVRRIRLTPGWPFLVGAVPAVLFGVLTGLAATALEWSWLPFYCWLVVPALAPDPRPSDPGDTARAGTLPLALTIAGALTALIAQTLLNTAPPLP</sequence>
<evidence type="ECO:0008006" key="4">
    <source>
        <dbReference type="Google" id="ProtNLM"/>
    </source>
</evidence>
<keyword evidence="1" id="KW-1133">Transmembrane helix</keyword>
<dbReference type="STRING" id="656024.FsymDg_1748"/>
<feature type="transmembrane region" description="Helical" evidence="1">
    <location>
        <begin position="445"/>
        <end position="467"/>
    </location>
</feature>
<evidence type="ECO:0000313" key="3">
    <source>
        <dbReference type="Proteomes" id="UP000001549"/>
    </source>
</evidence>
<feature type="transmembrane region" description="Helical" evidence="1">
    <location>
        <begin position="93"/>
        <end position="115"/>
    </location>
</feature>
<gene>
    <name evidence="2" type="ordered locus">FsymDg_1748</name>
</gene>
<keyword evidence="1" id="KW-0812">Transmembrane</keyword>
<feature type="transmembrane region" description="Helical" evidence="1">
    <location>
        <begin position="227"/>
        <end position="257"/>
    </location>
</feature>
<dbReference type="eggNOG" id="ENOG502Z9Y5">
    <property type="taxonomic scope" value="Bacteria"/>
</dbReference>
<reference evidence="2 3" key="1">
    <citation type="submission" date="2011-05" db="EMBL/GenBank/DDBJ databases">
        <title>Complete sequence of chromosome of Frankia symbiont of Datisca glomerata.</title>
        <authorList>
            <consortium name="US DOE Joint Genome Institute"/>
            <person name="Lucas S."/>
            <person name="Han J."/>
            <person name="Lapidus A."/>
            <person name="Cheng J.-F."/>
            <person name="Goodwin L."/>
            <person name="Pitluck S."/>
            <person name="Peters L."/>
            <person name="Mikhailova N."/>
            <person name="Chertkov O."/>
            <person name="Teshima H."/>
            <person name="Han C."/>
            <person name="Tapia R."/>
            <person name="Land M."/>
            <person name="Hauser L."/>
            <person name="Kyrpides N."/>
            <person name="Ivanova N."/>
            <person name="Pagani I."/>
            <person name="Berry A."/>
            <person name="Pawlowski K."/>
            <person name="Persson T."/>
            <person name="Vanden Heuvel B."/>
            <person name="Benson D."/>
            <person name="Woyke T."/>
        </authorList>
    </citation>
    <scope>NUCLEOTIDE SEQUENCE [LARGE SCALE GENOMIC DNA]</scope>
    <source>
        <strain evidence="3">4085684</strain>
    </source>
</reference>
<dbReference type="KEGG" id="fsy:FsymDg_1748"/>
<evidence type="ECO:0000313" key="2">
    <source>
        <dbReference type="EMBL" id="AEH09197.1"/>
    </source>
</evidence>
<dbReference type="AlphaFoldDB" id="F8B5M2"/>
<feature type="transmembrane region" description="Helical" evidence="1">
    <location>
        <begin position="62"/>
        <end position="81"/>
    </location>
</feature>
<dbReference type="PROSITE" id="PS51257">
    <property type="entry name" value="PROKAR_LIPOPROTEIN"/>
    <property type="match status" value="1"/>
</dbReference>